<keyword evidence="4 5" id="KW-0472">Membrane</keyword>
<dbReference type="Pfam" id="PF00520">
    <property type="entry name" value="Ion_trans"/>
    <property type="match status" value="1"/>
</dbReference>
<organism evidence="7 8">
    <name type="scientific">Actinomadura namibiensis</name>
    <dbReference type="NCBI Taxonomy" id="182080"/>
    <lineage>
        <taxon>Bacteria</taxon>
        <taxon>Bacillati</taxon>
        <taxon>Actinomycetota</taxon>
        <taxon>Actinomycetes</taxon>
        <taxon>Streptosporangiales</taxon>
        <taxon>Thermomonosporaceae</taxon>
        <taxon>Actinomadura</taxon>
    </lineage>
</organism>
<evidence type="ECO:0000256" key="5">
    <source>
        <dbReference type="SAM" id="Phobius"/>
    </source>
</evidence>
<feature type="transmembrane region" description="Helical" evidence="5">
    <location>
        <begin position="211"/>
        <end position="239"/>
    </location>
</feature>
<dbReference type="GO" id="GO:0005248">
    <property type="term" value="F:voltage-gated sodium channel activity"/>
    <property type="evidence" value="ECO:0007669"/>
    <property type="project" value="TreeGrafter"/>
</dbReference>
<evidence type="ECO:0000256" key="3">
    <source>
        <dbReference type="ARBA" id="ARBA00022989"/>
    </source>
</evidence>
<keyword evidence="7" id="KW-0406">Ion transport</keyword>
<keyword evidence="3 5" id="KW-1133">Transmembrane helix</keyword>
<feature type="transmembrane region" description="Helical" evidence="5">
    <location>
        <begin position="138"/>
        <end position="162"/>
    </location>
</feature>
<dbReference type="InterPro" id="IPR005821">
    <property type="entry name" value="Ion_trans_dom"/>
</dbReference>
<dbReference type="Proteomes" id="UP000572680">
    <property type="component" value="Unassembled WGS sequence"/>
</dbReference>
<evidence type="ECO:0000259" key="6">
    <source>
        <dbReference type="Pfam" id="PF00520"/>
    </source>
</evidence>
<dbReference type="InterPro" id="IPR043203">
    <property type="entry name" value="VGCC_Ca_Na"/>
</dbReference>
<name>A0A7W3QQ37_ACTNM</name>
<dbReference type="RefSeq" id="WP_312898243.1">
    <property type="nucleotide sequence ID" value="NZ_BAAALP010000002.1"/>
</dbReference>
<proteinExistence type="predicted"/>
<evidence type="ECO:0000256" key="2">
    <source>
        <dbReference type="ARBA" id="ARBA00022692"/>
    </source>
</evidence>
<keyword evidence="7" id="KW-0407">Ion channel</keyword>
<evidence type="ECO:0000313" key="7">
    <source>
        <dbReference type="EMBL" id="MBA8955319.1"/>
    </source>
</evidence>
<evidence type="ECO:0000256" key="4">
    <source>
        <dbReference type="ARBA" id="ARBA00023136"/>
    </source>
</evidence>
<sequence length="293" mass="30854">MVESASPSEAVPRPRESTGPRARLRALVEAPAFQRAVTVLIVVNALALGVDTVPALSGPFSEAAAAVDQVALALFTAELGLRLVAHGRRFARDPWSMFDLAVVAIALLPDSGGLSVLRALRVLRVLRLISAVPSMRRVVAALLGAIPGMVSTIGLLVLILYVSGVMATELFAEAAPDHFGDLGASLFTLFQIMTGDGWSDVSREIMKSQPLAWAFFVVYILVTTFAVLNLFIAIVVSAMEEEARLDLENDRGAGAGPEGEADSAAVLAEVRALSARVEALRAEVAGRPGTASR</sequence>
<dbReference type="GO" id="GO:0001518">
    <property type="term" value="C:voltage-gated sodium channel complex"/>
    <property type="evidence" value="ECO:0007669"/>
    <property type="project" value="TreeGrafter"/>
</dbReference>
<reference evidence="7 8" key="1">
    <citation type="submission" date="2020-08" db="EMBL/GenBank/DDBJ databases">
        <title>Genomic Encyclopedia of Type Strains, Phase IV (KMG-IV): sequencing the most valuable type-strain genomes for metagenomic binning, comparative biology and taxonomic classification.</title>
        <authorList>
            <person name="Goeker M."/>
        </authorList>
    </citation>
    <scope>NUCLEOTIDE SEQUENCE [LARGE SCALE GENOMIC DNA]</scope>
    <source>
        <strain evidence="7 8">DSM 44197</strain>
    </source>
</reference>
<gene>
    <name evidence="7" type="ORF">HNR61_006993</name>
</gene>
<dbReference type="SUPFAM" id="SSF81324">
    <property type="entry name" value="Voltage-gated potassium channels"/>
    <property type="match status" value="1"/>
</dbReference>
<dbReference type="Gene3D" id="1.10.287.70">
    <property type="match status" value="1"/>
</dbReference>
<evidence type="ECO:0000313" key="8">
    <source>
        <dbReference type="Proteomes" id="UP000572680"/>
    </source>
</evidence>
<comment type="caution">
    <text evidence="7">The sequence shown here is derived from an EMBL/GenBank/DDBJ whole genome shotgun (WGS) entry which is preliminary data.</text>
</comment>
<protein>
    <submittedName>
        <fullName evidence="7">Voltage-gated sodium channel</fullName>
    </submittedName>
</protein>
<keyword evidence="2 5" id="KW-0812">Transmembrane</keyword>
<dbReference type="EMBL" id="JACJIA010000011">
    <property type="protein sequence ID" value="MBA8955319.1"/>
    <property type="molecule type" value="Genomic_DNA"/>
</dbReference>
<accession>A0A7W3QQ37</accession>
<feature type="transmembrane region" description="Helical" evidence="5">
    <location>
        <begin position="95"/>
        <end position="117"/>
    </location>
</feature>
<keyword evidence="8" id="KW-1185">Reference proteome</keyword>
<feature type="domain" description="Ion transport" evidence="6">
    <location>
        <begin position="31"/>
        <end position="242"/>
    </location>
</feature>
<evidence type="ECO:0000256" key="1">
    <source>
        <dbReference type="ARBA" id="ARBA00004141"/>
    </source>
</evidence>
<comment type="subcellular location">
    <subcellularLocation>
        <location evidence="1">Membrane</location>
        <topology evidence="1">Multi-pass membrane protein</topology>
    </subcellularLocation>
</comment>
<dbReference type="PANTHER" id="PTHR10037">
    <property type="entry name" value="VOLTAGE-GATED CATION CHANNEL CALCIUM AND SODIUM"/>
    <property type="match status" value="1"/>
</dbReference>
<dbReference type="InterPro" id="IPR027359">
    <property type="entry name" value="Volt_channel_dom_sf"/>
</dbReference>
<dbReference type="AlphaFoldDB" id="A0A7W3QQ37"/>
<dbReference type="PANTHER" id="PTHR10037:SF62">
    <property type="entry name" value="SODIUM CHANNEL PROTEIN 60E"/>
    <property type="match status" value="1"/>
</dbReference>
<dbReference type="Gene3D" id="1.20.120.350">
    <property type="entry name" value="Voltage-gated potassium channels. Chain C"/>
    <property type="match status" value="1"/>
</dbReference>
<keyword evidence="7" id="KW-0813">Transport</keyword>